<dbReference type="AlphaFoldDB" id="A0A2H0U983"/>
<gene>
    <name evidence="1" type="ORF">COU20_02775</name>
</gene>
<dbReference type="InterPro" id="IPR009354">
    <property type="entry name" value="Usg"/>
</dbReference>
<organism evidence="1 2">
    <name type="scientific">Candidatus Kaiserbacteria bacterium CG10_big_fil_rev_8_21_14_0_10_59_10</name>
    <dbReference type="NCBI Taxonomy" id="1974612"/>
    <lineage>
        <taxon>Bacteria</taxon>
        <taxon>Candidatus Kaiseribacteriota</taxon>
    </lineage>
</organism>
<dbReference type="Pfam" id="PF06233">
    <property type="entry name" value="Usg"/>
    <property type="match status" value="1"/>
</dbReference>
<accession>A0A2H0U983</accession>
<dbReference type="EMBL" id="PFBM01000017">
    <property type="protein sequence ID" value="PIR82325.1"/>
    <property type="molecule type" value="Genomic_DNA"/>
</dbReference>
<comment type="caution">
    <text evidence="1">The sequence shown here is derived from an EMBL/GenBank/DDBJ whole genome shotgun (WGS) entry which is preliminary data.</text>
</comment>
<evidence type="ECO:0000313" key="2">
    <source>
        <dbReference type="Proteomes" id="UP000231379"/>
    </source>
</evidence>
<reference evidence="2" key="1">
    <citation type="submission" date="2017-09" db="EMBL/GenBank/DDBJ databases">
        <title>Depth-based differentiation of microbial function through sediment-hosted aquifers and enrichment of novel symbionts in the deep terrestrial subsurface.</title>
        <authorList>
            <person name="Probst A.J."/>
            <person name="Ladd B."/>
            <person name="Jarett J.K."/>
            <person name="Geller-Mcgrath D.E."/>
            <person name="Sieber C.M.K."/>
            <person name="Emerson J.B."/>
            <person name="Anantharaman K."/>
            <person name="Thomas B.C."/>
            <person name="Malmstrom R."/>
            <person name="Stieglmeier M."/>
            <person name="Klingl A."/>
            <person name="Woyke T."/>
            <person name="Ryan C.M."/>
            <person name="Banfield J.F."/>
        </authorList>
    </citation>
    <scope>NUCLEOTIDE SEQUENCE [LARGE SCALE GENOMIC DNA]</scope>
</reference>
<evidence type="ECO:0008006" key="3">
    <source>
        <dbReference type="Google" id="ProtNLM"/>
    </source>
</evidence>
<sequence>MTTDHAFALSLQGYGLTTAEILYGMPDHPVILQTFVWQAYDVPPQFPRLVGFLTFWEKELDGPLYRVRIAHKQLITPREYRFLDGELVFH</sequence>
<protein>
    <recommendedName>
        <fullName evidence="3">Protein usg</fullName>
    </recommendedName>
</protein>
<evidence type="ECO:0000313" key="1">
    <source>
        <dbReference type="EMBL" id="PIR82325.1"/>
    </source>
</evidence>
<proteinExistence type="predicted"/>
<dbReference type="Proteomes" id="UP000231379">
    <property type="component" value="Unassembled WGS sequence"/>
</dbReference>
<name>A0A2H0U983_9BACT</name>